<sequence length="144" mass="15906">MTLPDDSALLHYEAALAGIARLRGQAFMAGTEADWDELREHVTQAFWQARMTPRVTPREVAATPYCRAIPLLERQGKHVEALRKGMLAAERSVSTRYTVAPWAALVHGRTAIASGLPRHAYEYGFVIRLYQLLLEACATSGASP</sequence>
<protein>
    <submittedName>
        <fullName evidence="1">Uncharacterized protein</fullName>
    </submittedName>
</protein>
<organism evidence="1 2">
    <name type="scientific">Pseudomonas triclosanedens</name>
    <dbReference type="NCBI Taxonomy" id="2961893"/>
    <lineage>
        <taxon>Bacteria</taxon>
        <taxon>Pseudomonadati</taxon>
        <taxon>Pseudomonadota</taxon>
        <taxon>Gammaproteobacteria</taxon>
        <taxon>Pseudomonadales</taxon>
        <taxon>Pseudomonadaceae</taxon>
        <taxon>Pseudomonas</taxon>
    </lineage>
</organism>
<evidence type="ECO:0000313" key="2">
    <source>
        <dbReference type="Proteomes" id="UP001163624"/>
    </source>
</evidence>
<name>A0ABY7A511_9PSED</name>
<evidence type="ECO:0000313" key="1">
    <source>
        <dbReference type="EMBL" id="WAI52081.1"/>
    </source>
</evidence>
<dbReference type="Proteomes" id="UP001163624">
    <property type="component" value="Chromosome"/>
</dbReference>
<proteinExistence type="predicted"/>
<gene>
    <name evidence="1" type="ORF">OU419_12780</name>
</gene>
<dbReference type="RefSeq" id="WP_254472728.1">
    <property type="nucleotide sequence ID" value="NZ_CP113432.1"/>
</dbReference>
<reference evidence="1" key="1">
    <citation type="submission" date="2022-11" db="EMBL/GenBank/DDBJ databases">
        <title>Pseudomonas triclosanedens sp. nov., a triclosan degrader isolated from activated sludge.</title>
        <authorList>
            <person name="Yin Y."/>
            <person name="Lu Z."/>
        </authorList>
    </citation>
    <scope>NUCLEOTIDE SEQUENCE</scope>
    <source>
        <strain evidence="1">ZM23</strain>
    </source>
</reference>
<dbReference type="EMBL" id="CP113432">
    <property type="protein sequence ID" value="WAI52081.1"/>
    <property type="molecule type" value="Genomic_DNA"/>
</dbReference>
<keyword evidence="2" id="KW-1185">Reference proteome</keyword>
<accession>A0ABY7A511</accession>